<keyword evidence="3" id="KW-1185">Reference proteome</keyword>
<gene>
    <name evidence="2" type="ORF">JCM19235_3844</name>
</gene>
<dbReference type="AlphaFoldDB" id="A0A090SN80"/>
<feature type="transmembrane region" description="Helical" evidence="1">
    <location>
        <begin position="20"/>
        <end position="38"/>
    </location>
</feature>
<name>A0A090SN80_9VIBR</name>
<protein>
    <submittedName>
        <fullName evidence="2">Putative membrane protein</fullName>
    </submittedName>
</protein>
<evidence type="ECO:0000313" key="2">
    <source>
        <dbReference type="EMBL" id="GAL20842.1"/>
    </source>
</evidence>
<comment type="caution">
    <text evidence="2">The sequence shown here is derived from an EMBL/GenBank/DDBJ whole genome shotgun (WGS) entry which is preliminary data.</text>
</comment>
<evidence type="ECO:0000313" key="3">
    <source>
        <dbReference type="Proteomes" id="UP000029228"/>
    </source>
</evidence>
<keyword evidence="1" id="KW-1133">Transmembrane helix</keyword>
<keyword evidence="1" id="KW-0812">Transmembrane</keyword>
<organism evidence="2 3">
    <name type="scientific">Vibrio maritimus</name>
    <dbReference type="NCBI Taxonomy" id="990268"/>
    <lineage>
        <taxon>Bacteria</taxon>
        <taxon>Pseudomonadati</taxon>
        <taxon>Pseudomonadota</taxon>
        <taxon>Gammaproteobacteria</taxon>
        <taxon>Vibrionales</taxon>
        <taxon>Vibrionaceae</taxon>
        <taxon>Vibrio</taxon>
    </lineage>
</organism>
<dbReference type="Proteomes" id="UP000029228">
    <property type="component" value="Unassembled WGS sequence"/>
</dbReference>
<reference evidence="2 3" key="1">
    <citation type="submission" date="2014-09" db="EMBL/GenBank/DDBJ databases">
        <title>Vibrio maritimus JCM 19235. (C45) whole genome shotgun sequence.</title>
        <authorList>
            <person name="Sawabe T."/>
            <person name="Meirelles P."/>
            <person name="Nakanishi M."/>
            <person name="Sayaka M."/>
            <person name="Hattori M."/>
            <person name="Ohkuma M."/>
        </authorList>
    </citation>
    <scope>NUCLEOTIDE SEQUENCE [LARGE SCALE GENOMIC DNA]</scope>
    <source>
        <strain evidence="3">JCM19235</strain>
    </source>
</reference>
<accession>A0A090SN80</accession>
<sequence>MKAANKDILEGKVKNAQRHFKDLGGLGTVAFIFNLIALHDAMQGIKETGLMVSDDFLDVQQKFFACAAAWTGFTTGKAWNAVKGSETLRSHSLSTLRALVSEGENYAHISTKELKYFNRWLAVTASLGAISAGIEAFRVYNKLDQLQGRELGLQYVNFVSLLTQSGSATIQFLGSLTGRLSANFMFGGPIMGILLVATITSILVGISLSKLKKDVYQTWLSETPWGVGKNRAVWSDDSDLITSTSENSQVVSNSIHKLKTIIKQPVISHSVVETIIGYPPHSYRETKGIRITIKIPESENNTPIRLKTNIGNSVDNIGIKRVESGYEIYVKSNNLPQYLSTKIEYLYNESGTSKYEYWFQQSMKHGEDYSPLIDNKKREDIDKSIISDWLSLKS</sequence>
<keyword evidence="1" id="KW-0472">Membrane</keyword>
<feature type="transmembrane region" description="Helical" evidence="1">
    <location>
        <begin position="152"/>
        <end position="174"/>
    </location>
</feature>
<dbReference type="OrthoDB" id="5866308at2"/>
<proteinExistence type="predicted"/>
<dbReference type="EMBL" id="BBMR01000006">
    <property type="protein sequence ID" value="GAL20842.1"/>
    <property type="molecule type" value="Genomic_DNA"/>
</dbReference>
<evidence type="ECO:0000256" key="1">
    <source>
        <dbReference type="SAM" id="Phobius"/>
    </source>
</evidence>
<feature type="transmembrane region" description="Helical" evidence="1">
    <location>
        <begin position="120"/>
        <end position="140"/>
    </location>
</feature>
<feature type="transmembrane region" description="Helical" evidence="1">
    <location>
        <begin position="186"/>
        <end position="208"/>
    </location>
</feature>
<dbReference type="STRING" id="990268.JCM19235_3844"/>